<feature type="domain" description="Aminoacyl-tRNA synthetase class Ia" evidence="11">
    <location>
        <begin position="413"/>
        <end position="620"/>
    </location>
</feature>
<evidence type="ECO:0000256" key="5">
    <source>
        <dbReference type="ARBA" id="ARBA00022840"/>
    </source>
</evidence>
<evidence type="ECO:0000256" key="10">
    <source>
        <dbReference type="RuleBase" id="RU363039"/>
    </source>
</evidence>
<evidence type="ECO:0000256" key="9">
    <source>
        <dbReference type="HAMAP-Rule" id="MF_00049"/>
    </source>
</evidence>
<dbReference type="Gene3D" id="3.40.50.620">
    <property type="entry name" value="HUPs"/>
    <property type="match status" value="2"/>
</dbReference>
<keyword evidence="6 9" id="KW-0648">Protein biosynthesis</keyword>
<dbReference type="PRINTS" id="PR00985">
    <property type="entry name" value="TRNASYNTHLEU"/>
</dbReference>
<dbReference type="InterPro" id="IPR025709">
    <property type="entry name" value="Leu_tRNA-synth_edit"/>
</dbReference>
<feature type="domain" description="Methionyl/Valyl/Leucyl/Isoleucyl-tRNA synthetase anticodon-binding" evidence="12">
    <location>
        <begin position="658"/>
        <end position="766"/>
    </location>
</feature>
<feature type="short sequence motif" description="'KMSKS' region" evidence="9">
    <location>
        <begin position="588"/>
        <end position="592"/>
    </location>
</feature>
<dbReference type="FunFam" id="3.40.50.620:FF:000056">
    <property type="entry name" value="Leucine--tRNA ligase"/>
    <property type="match status" value="1"/>
</dbReference>
<sequence>MKKYDPSKTEKKWQEAWKKAGIYNTPDQIEAKKNQYILTEFPYPSGNLHIGHWYAFSIPDIYVRWLRMQGRYNVLYPIGFDAFGLPAENAAIKYGKSPKAWTRSNVEYMTKQLETMGATFDWSRVIDTTDPKYYHWTQWLFLQLFKQGLVYRAKALANWCPSCKTILANEQVIQGHCDRCNTEVVQKEVEQWMFKITDFADDLIDELEYLDWPKPTKTAQENWIGRSRGAKIKFKVKDTDKEIEVFTTRPETIFGATYLVVAPEHRLLKQLESKIENKAEVQEYIDKTLAKTERDRISEAGVEKTGVRLEGLKVVNPLSNKEIPVWIADYVLGSYGTGAIMAVPGHDERDFEFATKFKLEIKSVIKSPTGELPYLGGGELENSGPYNDLSAGEAISEIIKILEKNNQGRATTIYRLRDWSISRQRYWGVPIPMVRCEACARLDPSGQGYQPIDEENLPVELPDLEDFKPSDDGQPPLARAGDWLKVKCPKCGGTAERETDTMDTFVDSSWYFLRYLDPQNDQRFAEENRIKNWLPVDLYIGGAEHNTMHLLYSRFITKALQTAGLLSFSEPFTRRLNHGIILGPDNQKMSKSRGNVIDPDEVVIEHGADAVRMFLAFMGPYAQGGPWSKTGINGISRFIKRVWTLAHTLSSQTNPVSLQTLHQTIRAVGEDIGELAFNTVVSELMKALNVFEEQGVAQSEFEKYLKLLAPLAPHLTEEIWQTVLGHKNSIHLENWPDYDPDIAKVNSIRLILQVNGRVRDSIPVAPGVSQIEAERIAQESEKLSPYLKDKKIIRVIFVPDKLINLVVG</sequence>
<dbReference type="SUPFAM" id="SSF52374">
    <property type="entry name" value="Nucleotidylyl transferase"/>
    <property type="match status" value="1"/>
</dbReference>
<comment type="similarity">
    <text evidence="1 9 10">Belongs to the class-I aminoacyl-tRNA synthetase family.</text>
</comment>
<reference evidence="15 16" key="1">
    <citation type="submission" date="2017-09" db="EMBL/GenBank/DDBJ databases">
        <title>Depth-based differentiation of microbial function through sediment-hosted aquifers and enrichment of novel symbionts in the deep terrestrial subsurface.</title>
        <authorList>
            <person name="Probst A.J."/>
            <person name="Ladd B."/>
            <person name="Jarett J.K."/>
            <person name="Geller-Mcgrath D.E."/>
            <person name="Sieber C.M."/>
            <person name="Emerson J.B."/>
            <person name="Anantharaman K."/>
            <person name="Thomas B.C."/>
            <person name="Malmstrom R."/>
            <person name="Stieglmeier M."/>
            <person name="Klingl A."/>
            <person name="Woyke T."/>
            <person name="Ryan C.M."/>
            <person name="Banfield J.F."/>
        </authorList>
    </citation>
    <scope>NUCLEOTIDE SEQUENCE [LARGE SCALE GENOMIC DNA]</scope>
    <source>
        <strain evidence="15">CG10_big_fil_rev_8_21_14_0_10_46_23</strain>
    </source>
</reference>
<dbReference type="Pfam" id="PF00133">
    <property type="entry name" value="tRNA-synt_1"/>
    <property type="match status" value="1"/>
</dbReference>
<dbReference type="HAMAP" id="MF_00049_B">
    <property type="entry name" value="Leu_tRNA_synth_B"/>
    <property type="match status" value="1"/>
</dbReference>
<keyword evidence="5 9" id="KW-0067">ATP-binding</keyword>
<dbReference type="InterPro" id="IPR013155">
    <property type="entry name" value="M/V/L/I-tRNA-synth_anticd-bd"/>
</dbReference>
<dbReference type="CDD" id="cd07958">
    <property type="entry name" value="Anticodon_Ia_Leu_BEm"/>
    <property type="match status" value="1"/>
</dbReference>
<dbReference type="NCBIfam" id="TIGR00396">
    <property type="entry name" value="leuS_bact"/>
    <property type="match status" value="1"/>
</dbReference>
<name>A0A2H0R3M4_9BACT</name>
<dbReference type="InterPro" id="IPR015413">
    <property type="entry name" value="Methionyl/Leucyl_tRNA_Synth"/>
</dbReference>
<dbReference type="GO" id="GO:0004823">
    <property type="term" value="F:leucine-tRNA ligase activity"/>
    <property type="evidence" value="ECO:0007669"/>
    <property type="project" value="UniProtKB-UniRule"/>
</dbReference>
<dbReference type="Gene3D" id="1.10.730.10">
    <property type="entry name" value="Isoleucyl-tRNA Synthetase, Domain 1"/>
    <property type="match status" value="1"/>
</dbReference>
<evidence type="ECO:0000256" key="7">
    <source>
        <dbReference type="ARBA" id="ARBA00023146"/>
    </source>
</evidence>
<feature type="domain" description="Methionyl/Leucyl tRNA synthetase" evidence="13">
    <location>
        <begin position="36"/>
        <end position="184"/>
    </location>
</feature>
<dbReference type="InterPro" id="IPR002300">
    <property type="entry name" value="aa-tRNA-synth_Ia"/>
</dbReference>
<dbReference type="Pfam" id="PF08264">
    <property type="entry name" value="Anticodon_1"/>
    <property type="match status" value="1"/>
</dbReference>
<organism evidence="15 16">
    <name type="scientific">Candidatus Yanofskybacteria bacterium CG10_big_fil_rev_8_21_14_0_10_46_23</name>
    <dbReference type="NCBI Taxonomy" id="1975098"/>
    <lineage>
        <taxon>Bacteria</taxon>
        <taxon>Candidatus Yanofskyibacteriota</taxon>
    </lineage>
</organism>
<keyword evidence="3 9" id="KW-0436">Ligase</keyword>
<dbReference type="Pfam" id="PF13603">
    <property type="entry name" value="tRNA-synt_1_2"/>
    <property type="match status" value="1"/>
</dbReference>
<dbReference type="FunFam" id="1.10.730.10:FF:000002">
    <property type="entry name" value="Leucine--tRNA ligase"/>
    <property type="match status" value="1"/>
</dbReference>
<dbReference type="AlphaFoldDB" id="A0A2H0R3M4"/>
<accession>A0A2H0R3M4</accession>
<evidence type="ECO:0000256" key="6">
    <source>
        <dbReference type="ARBA" id="ARBA00022917"/>
    </source>
</evidence>
<dbReference type="PANTHER" id="PTHR43740:SF2">
    <property type="entry name" value="LEUCINE--TRNA LIGASE, MITOCHONDRIAL"/>
    <property type="match status" value="1"/>
</dbReference>
<comment type="catalytic activity">
    <reaction evidence="8 9">
        <text>tRNA(Leu) + L-leucine + ATP = L-leucyl-tRNA(Leu) + AMP + diphosphate</text>
        <dbReference type="Rhea" id="RHEA:11688"/>
        <dbReference type="Rhea" id="RHEA-COMP:9613"/>
        <dbReference type="Rhea" id="RHEA-COMP:9622"/>
        <dbReference type="ChEBI" id="CHEBI:30616"/>
        <dbReference type="ChEBI" id="CHEBI:33019"/>
        <dbReference type="ChEBI" id="CHEBI:57427"/>
        <dbReference type="ChEBI" id="CHEBI:78442"/>
        <dbReference type="ChEBI" id="CHEBI:78494"/>
        <dbReference type="ChEBI" id="CHEBI:456215"/>
        <dbReference type="EC" id="6.1.1.4"/>
    </reaction>
</comment>
<keyword evidence="7 9" id="KW-0030">Aminoacyl-tRNA synthetase</keyword>
<feature type="short sequence motif" description="'HIGH' region" evidence="9">
    <location>
        <begin position="42"/>
        <end position="52"/>
    </location>
</feature>
<dbReference type="InterPro" id="IPR014729">
    <property type="entry name" value="Rossmann-like_a/b/a_fold"/>
</dbReference>
<dbReference type="PANTHER" id="PTHR43740">
    <property type="entry name" value="LEUCYL-TRNA SYNTHETASE"/>
    <property type="match status" value="1"/>
</dbReference>
<dbReference type="SUPFAM" id="SSF47323">
    <property type="entry name" value="Anticodon-binding domain of a subclass of class I aminoacyl-tRNA synthetases"/>
    <property type="match status" value="1"/>
</dbReference>
<dbReference type="Pfam" id="PF09334">
    <property type="entry name" value="tRNA-synt_1g"/>
    <property type="match status" value="1"/>
</dbReference>
<comment type="caution">
    <text evidence="15">The sequence shown here is derived from an EMBL/GenBank/DDBJ whole genome shotgun (WGS) entry which is preliminary data.</text>
</comment>
<comment type="subcellular location">
    <subcellularLocation>
        <location evidence="9">Cytoplasm</location>
    </subcellularLocation>
</comment>
<dbReference type="CDD" id="cd00812">
    <property type="entry name" value="LeuRS_core"/>
    <property type="match status" value="1"/>
</dbReference>
<evidence type="ECO:0000259" key="12">
    <source>
        <dbReference type="Pfam" id="PF08264"/>
    </source>
</evidence>
<dbReference type="InterPro" id="IPR009080">
    <property type="entry name" value="tRNAsynth_Ia_anticodon-bd"/>
</dbReference>
<dbReference type="GO" id="GO:0005524">
    <property type="term" value="F:ATP binding"/>
    <property type="evidence" value="ECO:0007669"/>
    <property type="project" value="UniProtKB-UniRule"/>
</dbReference>
<evidence type="ECO:0000313" key="15">
    <source>
        <dbReference type="EMBL" id="PIR41103.1"/>
    </source>
</evidence>
<protein>
    <recommendedName>
        <fullName evidence="9">Leucine--tRNA ligase</fullName>
        <ecNumber evidence="9">6.1.1.4</ecNumber>
    </recommendedName>
    <alternativeName>
        <fullName evidence="9">Leucyl-tRNA synthetase</fullName>
        <shortName evidence="9">LeuRS</shortName>
    </alternativeName>
</protein>
<dbReference type="SUPFAM" id="SSF50677">
    <property type="entry name" value="ValRS/IleRS/LeuRS editing domain"/>
    <property type="match status" value="1"/>
</dbReference>
<dbReference type="EC" id="6.1.1.4" evidence="9"/>
<dbReference type="Proteomes" id="UP000230232">
    <property type="component" value="Unassembled WGS sequence"/>
</dbReference>
<gene>
    <name evidence="9" type="primary">leuS</name>
    <name evidence="15" type="ORF">COV31_03100</name>
</gene>
<evidence type="ECO:0000256" key="4">
    <source>
        <dbReference type="ARBA" id="ARBA00022741"/>
    </source>
</evidence>
<keyword evidence="2 9" id="KW-0963">Cytoplasm</keyword>
<dbReference type="InterPro" id="IPR009008">
    <property type="entry name" value="Val/Leu/Ile-tRNA-synth_edit"/>
</dbReference>
<keyword evidence="4 9" id="KW-0547">Nucleotide-binding</keyword>
<dbReference type="GO" id="GO:0006429">
    <property type="term" value="P:leucyl-tRNA aminoacylation"/>
    <property type="evidence" value="ECO:0007669"/>
    <property type="project" value="UniProtKB-UniRule"/>
</dbReference>
<dbReference type="GO" id="GO:0005829">
    <property type="term" value="C:cytosol"/>
    <property type="evidence" value="ECO:0007669"/>
    <property type="project" value="TreeGrafter"/>
</dbReference>
<dbReference type="FunFam" id="3.40.50.620:FF:000003">
    <property type="entry name" value="Leucine--tRNA ligase"/>
    <property type="match status" value="1"/>
</dbReference>
<evidence type="ECO:0000259" key="11">
    <source>
        <dbReference type="Pfam" id="PF00133"/>
    </source>
</evidence>
<evidence type="ECO:0000259" key="13">
    <source>
        <dbReference type="Pfam" id="PF09334"/>
    </source>
</evidence>
<evidence type="ECO:0000259" key="14">
    <source>
        <dbReference type="Pfam" id="PF13603"/>
    </source>
</evidence>
<feature type="binding site" evidence="9">
    <location>
        <position position="591"/>
    </location>
    <ligand>
        <name>ATP</name>
        <dbReference type="ChEBI" id="CHEBI:30616"/>
    </ligand>
</feature>
<dbReference type="InterPro" id="IPR002302">
    <property type="entry name" value="Leu-tRNA-ligase"/>
</dbReference>
<dbReference type="GO" id="GO:0002161">
    <property type="term" value="F:aminoacyl-tRNA deacylase activity"/>
    <property type="evidence" value="ECO:0007669"/>
    <property type="project" value="InterPro"/>
</dbReference>
<dbReference type="EMBL" id="PCXO01000012">
    <property type="protein sequence ID" value="PIR41103.1"/>
    <property type="molecule type" value="Genomic_DNA"/>
</dbReference>
<evidence type="ECO:0000313" key="16">
    <source>
        <dbReference type="Proteomes" id="UP000230232"/>
    </source>
</evidence>
<evidence type="ECO:0000256" key="2">
    <source>
        <dbReference type="ARBA" id="ARBA00022490"/>
    </source>
</evidence>
<proteinExistence type="inferred from homology"/>
<evidence type="ECO:0000256" key="3">
    <source>
        <dbReference type="ARBA" id="ARBA00022598"/>
    </source>
</evidence>
<evidence type="ECO:0000256" key="1">
    <source>
        <dbReference type="ARBA" id="ARBA00005594"/>
    </source>
</evidence>
<feature type="domain" description="Leucyl-tRNA synthetase editing" evidence="14">
    <location>
        <begin position="221"/>
        <end position="402"/>
    </location>
</feature>
<evidence type="ECO:0000256" key="8">
    <source>
        <dbReference type="ARBA" id="ARBA00047469"/>
    </source>
</evidence>